<name>A0A814F472_9BILA</name>
<evidence type="ECO:0000313" key="1">
    <source>
        <dbReference type="EMBL" id="CAF0980763.1"/>
    </source>
</evidence>
<gene>
    <name evidence="2" type="ORF">JXQ802_LOCUS16526</name>
    <name evidence="1" type="ORF">PYM288_LOCUS13602</name>
</gene>
<proteinExistence type="predicted"/>
<evidence type="ECO:0000313" key="2">
    <source>
        <dbReference type="EMBL" id="CAF1048523.1"/>
    </source>
</evidence>
<protein>
    <submittedName>
        <fullName evidence="1">Uncharacterized protein</fullName>
    </submittedName>
</protein>
<sequence>MSNDLFKISRNDILSSNEFFTLEKLTNKTMDSTIKNNLCYAKILIDSDETDGDATIQFKQNINYTINKLTFETMFLLSKYNDSIISSIEYSCSSDDLCDRRFINR</sequence>
<reference evidence="1" key="1">
    <citation type="submission" date="2021-02" db="EMBL/GenBank/DDBJ databases">
        <authorList>
            <person name="Nowell W R."/>
        </authorList>
    </citation>
    <scope>NUCLEOTIDE SEQUENCE</scope>
</reference>
<dbReference type="Proteomes" id="UP000663870">
    <property type="component" value="Unassembled WGS sequence"/>
</dbReference>
<dbReference type="EMBL" id="CAJNOH010000278">
    <property type="protein sequence ID" value="CAF0980763.1"/>
    <property type="molecule type" value="Genomic_DNA"/>
</dbReference>
<keyword evidence="4" id="KW-1185">Reference proteome</keyword>
<evidence type="ECO:0000313" key="3">
    <source>
        <dbReference type="Proteomes" id="UP000663854"/>
    </source>
</evidence>
<evidence type="ECO:0000313" key="4">
    <source>
        <dbReference type="Proteomes" id="UP000663870"/>
    </source>
</evidence>
<accession>A0A814F472</accession>
<dbReference type="Proteomes" id="UP000663854">
    <property type="component" value="Unassembled WGS sequence"/>
</dbReference>
<dbReference type="EMBL" id="CAJNOL010000403">
    <property type="protein sequence ID" value="CAF1048523.1"/>
    <property type="molecule type" value="Genomic_DNA"/>
</dbReference>
<comment type="caution">
    <text evidence="1">The sequence shown here is derived from an EMBL/GenBank/DDBJ whole genome shotgun (WGS) entry which is preliminary data.</text>
</comment>
<organism evidence="1 3">
    <name type="scientific">Rotaria sordida</name>
    <dbReference type="NCBI Taxonomy" id="392033"/>
    <lineage>
        <taxon>Eukaryota</taxon>
        <taxon>Metazoa</taxon>
        <taxon>Spiralia</taxon>
        <taxon>Gnathifera</taxon>
        <taxon>Rotifera</taxon>
        <taxon>Eurotatoria</taxon>
        <taxon>Bdelloidea</taxon>
        <taxon>Philodinida</taxon>
        <taxon>Philodinidae</taxon>
        <taxon>Rotaria</taxon>
    </lineage>
</organism>
<dbReference type="AlphaFoldDB" id="A0A814F472"/>